<organism evidence="1 2">
    <name type="scientific">Zea mays</name>
    <name type="common">Maize</name>
    <dbReference type="NCBI Taxonomy" id="4577"/>
    <lineage>
        <taxon>Eukaryota</taxon>
        <taxon>Viridiplantae</taxon>
        <taxon>Streptophyta</taxon>
        <taxon>Embryophyta</taxon>
        <taxon>Tracheophyta</taxon>
        <taxon>Spermatophyta</taxon>
        <taxon>Magnoliopsida</taxon>
        <taxon>Liliopsida</taxon>
        <taxon>Poales</taxon>
        <taxon>Poaceae</taxon>
        <taxon>PACMAD clade</taxon>
        <taxon>Panicoideae</taxon>
        <taxon>Andropogonodae</taxon>
        <taxon>Andropogoneae</taxon>
        <taxon>Tripsacinae</taxon>
        <taxon>Zea</taxon>
    </lineage>
</organism>
<evidence type="ECO:0008006" key="3">
    <source>
        <dbReference type="Google" id="ProtNLM"/>
    </source>
</evidence>
<dbReference type="EnsemblPlants" id="Zm00001eb380800_T001">
    <property type="protein sequence ID" value="Zm00001eb380800_P001"/>
    <property type="gene ID" value="Zm00001eb380800"/>
</dbReference>
<protein>
    <recommendedName>
        <fullName evidence="3">Retrotransposon Copia-like N-terminal domain-containing protein</fullName>
    </recommendedName>
</protein>
<reference evidence="2" key="1">
    <citation type="journal article" date="2009" name="Science">
        <title>The B73 maize genome: complexity, diversity, and dynamics.</title>
        <authorList>
            <person name="Schnable P.S."/>
            <person name="Ware D."/>
            <person name="Fulton R.S."/>
            <person name="Stein J.C."/>
            <person name="Wei F."/>
            <person name="Pasternak S."/>
            <person name="Liang C."/>
            <person name="Zhang J."/>
            <person name="Fulton L."/>
            <person name="Graves T.A."/>
            <person name="Minx P."/>
            <person name="Reily A.D."/>
            <person name="Courtney L."/>
            <person name="Kruchowski S.S."/>
            <person name="Tomlinson C."/>
            <person name="Strong C."/>
            <person name="Delehaunty K."/>
            <person name="Fronick C."/>
            <person name="Courtney B."/>
            <person name="Rock S.M."/>
            <person name="Belter E."/>
            <person name="Du F."/>
            <person name="Kim K."/>
            <person name="Abbott R.M."/>
            <person name="Cotton M."/>
            <person name="Levy A."/>
            <person name="Marchetto P."/>
            <person name="Ochoa K."/>
            <person name="Jackson S.M."/>
            <person name="Gillam B."/>
            <person name="Chen W."/>
            <person name="Yan L."/>
            <person name="Higginbotham J."/>
            <person name="Cardenas M."/>
            <person name="Waligorski J."/>
            <person name="Applebaum E."/>
            <person name="Phelps L."/>
            <person name="Falcone J."/>
            <person name="Kanchi K."/>
            <person name="Thane T."/>
            <person name="Scimone A."/>
            <person name="Thane N."/>
            <person name="Henke J."/>
            <person name="Wang T."/>
            <person name="Ruppert J."/>
            <person name="Shah N."/>
            <person name="Rotter K."/>
            <person name="Hodges J."/>
            <person name="Ingenthron E."/>
            <person name="Cordes M."/>
            <person name="Kohlberg S."/>
            <person name="Sgro J."/>
            <person name="Delgado B."/>
            <person name="Mead K."/>
            <person name="Chinwalla A."/>
            <person name="Leonard S."/>
            <person name="Crouse K."/>
            <person name="Collura K."/>
            <person name="Kudrna D."/>
            <person name="Currie J."/>
            <person name="He R."/>
            <person name="Angelova A."/>
            <person name="Rajasekar S."/>
            <person name="Mueller T."/>
            <person name="Lomeli R."/>
            <person name="Scara G."/>
            <person name="Ko A."/>
            <person name="Delaney K."/>
            <person name="Wissotski M."/>
            <person name="Lopez G."/>
            <person name="Campos D."/>
            <person name="Braidotti M."/>
            <person name="Ashley E."/>
            <person name="Golser W."/>
            <person name="Kim H."/>
            <person name="Lee S."/>
            <person name="Lin J."/>
            <person name="Dujmic Z."/>
            <person name="Kim W."/>
            <person name="Talag J."/>
            <person name="Zuccolo A."/>
            <person name="Fan C."/>
            <person name="Sebastian A."/>
            <person name="Kramer M."/>
            <person name="Spiegel L."/>
            <person name="Nascimento L."/>
            <person name="Zutavern T."/>
            <person name="Miller B."/>
            <person name="Ambroise C."/>
            <person name="Muller S."/>
            <person name="Spooner W."/>
            <person name="Narechania A."/>
            <person name="Ren L."/>
            <person name="Wei S."/>
            <person name="Kumari S."/>
            <person name="Faga B."/>
            <person name="Levy M.J."/>
            <person name="McMahan L."/>
            <person name="Van Buren P."/>
            <person name="Vaughn M.W."/>
            <person name="Ying K."/>
            <person name="Yeh C.-T."/>
            <person name="Emrich S.J."/>
            <person name="Jia Y."/>
            <person name="Kalyanaraman A."/>
            <person name="Hsia A.-P."/>
            <person name="Barbazuk W.B."/>
            <person name="Baucom R.S."/>
            <person name="Brutnell T.P."/>
            <person name="Carpita N.C."/>
            <person name="Chaparro C."/>
            <person name="Chia J.-M."/>
            <person name="Deragon J.-M."/>
            <person name="Estill J.C."/>
            <person name="Fu Y."/>
            <person name="Jeddeloh J.A."/>
            <person name="Han Y."/>
            <person name="Lee H."/>
            <person name="Li P."/>
            <person name="Lisch D.R."/>
            <person name="Liu S."/>
            <person name="Liu Z."/>
            <person name="Nagel D.H."/>
            <person name="McCann M.C."/>
            <person name="SanMiguel P."/>
            <person name="Myers A.M."/>
            <person name="Nettleton D."/>
            <person name="Nguyen J."/>
            <person name="Penning B.W."/>
            <person name="Ponnala L."/>
            <person name="Schneider K.L."/>
            <person name="Schwartz D.C."/>
            <person name="Sharma A."/>
            <person name="Soderlund C."/>
            <person name="Springer N.M."/>
            <person name="Sun Q."/>
            <person name="Wang H."/>
            <person name="Waterman M."/>
            <person name="Westerman R."/>
            <person name="Wolfgruber T.K."/>
            <person name="Yang L."/>
            <person name="Yu Y."/>
            <person name="Zhang L."/>
            <person name="Zhou S."/>
            <person name="Zhu Q."/>
            <person name="Bennetzen J.L."/>
            <person name="Dawe R.K."/>
            <person name="Jiang J."/>
            <person name="Jiang N."/>
            <person name="Presting G.G."/>
            <person name="Wessler S.R."/>
            <person name="Aluru S."/>
            <person name="Martienssen R.A."/>
            <person name="Clifton S.W."/>
            <person name="McCombie W.R."/>
            <person name="Wing R.A."/>
            <person name="Wilson R.K."/>
        </authorList>
    </citation>
    <scope>NUCLEOTIDE SEQUENCE [LARGE SCALE GENOMIC DNA]</scope>
    <source>
        <strain evidence="2">cv. B73</strain>
    </source>
</reference>
<evidence type="ECO:0000313" key="1">
    <source>
        <dbReference type="EnsemblPlants" id="Zm00001eb380800_P001"/>
    </source>
</evidence>
<evidence type="ECO:0000313" key="2">
    <source>
        <dbReference type="Proteomes" id="UP000007305"/>
    </source>
</evidence>
<proteinExistence type="predicted"/>
<dbReference type="InParanoid" id="A0A804R3V7"/>
<sequence>MLISQIAQMKLLDGSNYHSWREDIDMITTVGEIDYALRFDKPVEPTVGTPNYDHRWMQYSIDKVKWERSNDKCMIILKRSIKEPLKSSIPDHHTSIYVFLVNGYRTPPQTAHRGHATLTAEHAETSSLCSCPGASTTT</sequence>
<accession>A0A804R3V7</accession>
<reference evidence="1" key="2">
    <citation type="submission" date="2019-07" db="EMBL/GenBank/DDBJ databases">
        <authorList>
            <person name="Seetharam A."/>
            <person name="Woodhouse M."/>
            <person name="Cannon E."/>
        </authorList>
    </citation>
    <scope>NUCLEOTIDE SEQUENCE [LARGE SCALE GENOMIC DNA]</scope>
    <source>
        <strain evidence="1">cv. B73</strain>
    </source>
</reference>
<reference evidence="1" key="3">
    <citation type="submission" date="2021-05" db="UniProtKB">
        <authorList>
            <consortium name="EnsemblPlants"/>
        </authorList>
    </citation>
    <scope>IDENTIFICATION</scope>
    <source>
        <strain evidence="1">cv. B73</strain>
    </source>
</reference>
<keyword evidence="2" id="KW-1185">Reference proteome</keyword>
<name>A0A804R3V7_MAIZE</name>
<dbReference type="AlphaFoldDB" id="A0A804R3V7"/>
<dbReference type="Proteomes" id="UP000007305">
    <property type="component" value="Chromosome 9"/>
</dbReference>
<dbReference type="Gramene" id="Zm00001eb380800_T001">
    <property type="protein sequence ID" value="Zm00001eb380800_P001"/>
    <property type="gene ID" value="Zm00001eb380800"/>
</dbReference>